<dbReference type="PROSITE" id="PS51462">
    <property type="entry name" value="NUDIX"/>
    <property type="match status" value="1"/>
</dbReference>
<reference evidence="5 6" key="1">
    <citation type="submission" date="2017-01" db="EMBL/GenBank/DDBJ databases">
        <title>Planococcus faecalis genome complete sequence.</title>
        <authorList>
            <person name="Lee P.C."/>
        </authorList>
    </citation>
    <scope>NUCLEOTIDE SEQUENCE [LARGE SCALE GENOMIC DNA]</scope>
    <source>
        <strain evidence="5 6">AJ003</strain>
    </source>
</reference>
<dbReference type="PRINTS" id="PR00502">
    <property type="entry name" value="NUDIXFAMILY"/>
</dbReference>
<dbReference type="InterPro" id="IPR020084">
    <property type="entry name" value="NUDIX_hydrolase_CS"/>
</dbReference>
<dbReference type="Proteomes" id="UP000189661">
    <property type="component" value="Chromosome"/>
</dbReference>
<evidence type="ECO:0000313" key="5">
    <source>
        <dbReference type="EMBL" id="AQU78866.1"/>
    </source>
</evidence>
<dbReference type="CDD" id="cd04665">
    <property type="entry name" value="NUDIX_RppH"/>
    <property type="match status" value="1"/>
</dbReference>
<dbReference type="Gene3D" id="3.90.79.10">
    <property type="entry name" value="Nucleoside Triphosphate Pyrophosphohydrolase"/>
    <property type="match status" value="1"/>
</dbReference>
<dbReference type="InterPro" id="IPR015797">
    <property type="entry name" value="NUDIX_hydrolase-like_dom_sf"/>
</dbReference>
<comment type="similarity">
    <text evidence="1 3">Belongs to the Nudix hydrolase family.</text>
</comment>
<keyword evidence="2 3" id="KW-0378">Hydrolase</keyword>
<evidence type="ECO:0000313" key="6">
    <source>
        <dbReference type="Proteomes" id="UP000189661"/>
    </source>
</evidence>
<evidence type="ECO:0000259" key="4">
    <source>
        <dbReference type="PROSITE" id="PS51462"/>
    </source>
</evidence>
<dbReference type="InterPro" id="IPR020476">
    <property type="entry name" value="Nudix_hydrolase"/>
</dbReference>
<evidence type="ECO:0000256" key="2">
    <source>
        <dbReference type="ARBA" id="ARBA00022801"/>
    </source>
</evidence>
<feature type="domain" description="Nudix hydrolase" evidence="4">
    <location>
        <begin position="20"/>
        <end position="152"/>
    </location>
</feature>
<dbReference type="PANTHER" id="PTHR43736:SF1">
    <property type="entry name" value="DIHYDRONEOPTERIN TRIPHOSPHATE DIPHOSPHATASE"/>
    <property type="match status" value="1"/>
</dbReference>
<proteinExistence type="inferred from homology"/>
<protein>
    <submittedName>
        <fullName evidence="5">Nucleoside triphosphatase YtkD</fullName>
    </submittedName>
</protein>
<evidence type="ECO:0000256" key="3">
    <source>
        <dbReference type="RuleBase" id="RU003476"/>
    </source>
</evidence>
<dbReference type="RefSeq" id="WP_071153366.1">
    <property type="nucleotide sequence ID" value="NZ_CP019401.1"/>
</dbReference>
<name>A0ABN4XGT4_9BACL</name>
<dbReference type="InterPro" id="IPR000086">
    <property type="entry name" value="NUDIX_hydrolase_dom"/>
</dbReference>
<dbReference type="NCBIfam" id="TIGR02705">
    <property type="entry name" value="nudix_YtkD"/>
    <property type="match status" value="1"/>
</dbReference>
<dbReference type="EMBL" id="CP019401">
    <property type="protein sequence ID" value="AQU78866.1"/>
    <property type="molecule type" value="Genomic_DNA"/>
</dbReference>
<accession>A0ABN4XGT4</accession>
<sequence>MHYQDLNGYLCELSFEKNSFSIESRHVLVICSDNGKWVLTKHNERGLEFPGGKVEVGESLQEAAKREVYEETGAHIKNLDWFAEYVVYSEKPFCKTVFVAEVEGIDRISLLETEGIILLKELKTTSHFSFLMKDEGMSKIIEKVKQLEKWND</sequence>
<gene>
    <name evidence="5" type="ORF">AJGP001_06165</name>
</gene>
<organism evidence="5 6">
    <name type="scientific">Planococcus faecalis</name>
    <dbReference type="NCBI Taxonomy" id="1598147"/>
    <lineage>
        <taxon>Bacteria</taxon>
        <taxon>Bacillati</taxon>
        <taxon>Bacillota</taxon>
        <taxon>Bacilli</taxon>
        <taxon>Bacillales</taxon>
        <taxon>Caryophanaceae</taxon>
        <taxon>Planococcus</taxon>
    </lineage>
</organism>
<dbReference type="SUPFAM" id="SSF55811">
    <property type="entry name" value="Nudix"/>
    <property type="match status" value="1"/>
</dbReference>
<dbReference type="PROSITE" id="PS00893">
    <property type="entry name" value="NUDIX_BOX"/>
    <property type="match status" value="1"/>
</dbReference>
<dbReference type="InterPro" id="IPR014078">
    <property type="entry name" value="Nudix_YtkD"/>
</dbReference>
<dbReference type="PANTHER" id="PTHR43736">
    <property type="entry name" value="ADP-RIBOSE PYROPHOSPHATASE"/>
    <property type="match status" value="1"/>
</dbReference>
<dbReference type="Pfam" id="PF00293">
    <property type="entry name" value="NUDIX"/>
    <property type="match status" value="1"/>
</dbReference>
<keyword evidence="6" id="KW-1185">Reference proteome</keyword>
<evidence type="ECO:0000256" key="1">
    <source>
        <dbReference type="ARBA" id="ARBA00005582"/>
    </source>
</evidence>